<evidence type="ECO:0000256" key="10">
    <source>
        <dbReference type="ARBA" id="ARBA00032441"/>
    </source>
</evidence>
<protein>
    <recommendedName>
        <fullName evidence="3">tRNA threonylcarbamoyladenosine biosynthesis protein TsaE</fullName>
    </recommendedName>
    <alternativeName>
        <fullName evidence="10">t(6)A37 threonylcarbamoyladenosine biosynthesis protein TsaE</fullName>
    </alternativeName>
</protein>
<comment type="similarity">
    <text evidence="2">Belongs to the TsaE family.</text>
</comment>
<reference evidence="13 14" key="1">
    <citation type="submission" date="2018-06" db="EMBL/GenBank/DDBJ databases">
        <authorList>
            <consortium name="Pathogen Informatics"/>
            <person name="Doyle S."/>
        </authorList>
    </citation>
    <scope>NUCLEOTIDE SEQUENCE [LARGE SCALE GENOMIC DNA]</scope>
    <source>
        <strain evidence="12 14">NCTC11545</strain>
        <strain evidence="11 13">NCTC11546</strain>
    </source>
</reference>
<dbReference type="Gene3D" id="3.40.50.300">
    <property type="entry name" value="P-loop containing nucleotide triphosphate hydrolases"/>
    <property type="match status" value="1"/>
</dbReference>
<keyword evidence="7" id="KW-0547">Nucleotide-binding</keyword>
<accession>A0A2X2SSE9</accession>
<evidence type="ECO:0000256" key="9">
    <source>
        <dbReference type="ARBA" id="ARBA00022842"/>
    </source>
</evidence>
<dbReference type="RefSeq" id="WP_009417498.1">
    <property type="nucleotide sequence ID" value="NZ_UARG01000017.1"/>
</dbReference>
<dbReference type="AlphaFoldDB" id="A0A2X2SSE9"/>
<dbReference type="GO" id="GO:0005524">
    <property type="term" value="F:ATP binding"/>
    <property type="evidence" value="ECO:0007669"/>
    <property type="project" value="UniProtKB-KW"/>
</dbReference>
<dbReference type="InterPro" id="IPR003442">
    <property type="entry name" value="T6A_TsaE"/>
</dbReference>
<keyword evidence="4" id="KW-0963">Cytoplasm</keyword>
<dbReference type="Proteomes" id="UP000250169">
    <property type="component" value="Unassembled WGS sequence"/>
</dbReference>
<dbReference type="PANTHER" id="PTHR33540">
    <property type="entry name" value="TRNA THREONYLCARBAMOYLADENOSINE BIOSYNTHESIS PROTEIN TSAE"/>
    <property type="match status" value="1"/>
</dbReference>
<evidence type="ECO:0000313" key="12">
    <source>
        <dbReference type="EMBL" id="SQA94804.1"/>
    </source>
</evidence>
<dbReference type="SUPFAM" id="SSF52540">
    <property type="entry name" value="P-loop containing nucleoside triphosphate hydrolases"/>
    <property type="match status" value="1"/>
</dbReference>
<proteinExistence type="inferred from homology"/>
<sequence length="154" mass="17667">MSNGGHSQLFATFALKNNVMEFTYTLADIDTIAKKLLPHLHYKVVIFRGGMGFGKTTLIKALVRALGSTDNVSSPTFSLVNSYEGADSRIYHFDFYRIKNEEEAFNIGFEEYLYSGDWCFIEWAEKVEKYLPDTYTTVELIQIDKNHRKLVVSN</sequence>
<evidence type="ECO:0000313" key="13">
    <source>
        <dbReference type="Proteomes" id="UP000249891"/>
    </source>
</evidence>
<gene>
    <name evidence="12" type="ORF">NCTC11545_01999</name>
    <name evidence="11" type="ORF">NCTC11546_00528</name>
</gene>
<name>A0A2X2SSE9_CAPOC</name>
<dbReference type="PANTHER" id="PTHR33540:SF2">
    <property type="entry name" value="TRNA THREONYLCARBAMOYLADENOSINE BIOSYNTHESIS PROTEIN TSAE"/>
    <property type="match status" value="1"/>
</dbReference>
<dbReference type="Pfam" id="PF02367">
    <property type="entry name" value="TsaE"/>
    <property type="match status" value="1"/>
</dbReference>
<dbReference type="GO" id="GO:0046872">
    <property type="term" value="F:metal ion binding"/>
    <property type="evidence" value="ECO:0007669"/>
    <property type="project" value="UniProtKB-KW"/>
</dbReference>
<evidence type="ECO:0000313" key="11">
    <source>
        <dbReference type="EMBL" id="SQA77326.1"/>
    </source>
</evidence>
<dbReference type="EMBL" id="UARG01000017">
    <property type="protein sequence ID" value="SQA77326.1"/>
    <property type="molecule type" value="Genomic_DNA"/>
</dbReference>
<keyword evidence="8" id="KW-0067">ATP-binding</keyword>
<dbReference type="GO" id="GO:0002949">
    <property type="term" value="P:tRNA threonylcarbamoyladenosine modification"/>
    <property type="evidence" value="ECO:0007669"/>
    <property type="project" value="InterPro"/>
</dbReference>
<keyword evidence="5" id="KW-0819">tRNA processing</keyword>
<keyword evidence="6" id="KW-0479">Metal-binding</keyword>
<evidence type="ECO:0000256" key="3">
    <source>
        <dbReference type="ARBA" id="ARBA00019010"/>
    </source>
</evidence>
<evidence type="ECO:0000256" key="5">
    <source>
        <dbReference type="ARBA" id="ARBA00022694"/>
    </source>
</evidence>
<evidence type="ECO:0000256" key="4">
    <source>
        <dbReference type="ARBA" id="ARBA00022490"/>
    </source>
</evidence>
<dbReference type="NCBIfam" id="TIGR00150">
    <property type="entry name" value="T6A_YjeE"/>
    <property type="match status" value="1"/>
</dbReference>
<evidence type="ECO:0000313" key="14">
    <source>
        <dbReference type="Proteomes" id="UP000250169"/>
    </source>
</evidence>
<dbReference type="InterPro" id="IPR027417">
    <property type="entry name" value="P-loop_NTPase"/>
</dbReference>
<comment type="subcellular location">
    <subcellularLocation>
        <location evidence="1">Cytoplasm</location>
    </subcellularLocation>
</comment>
<evidence type="ECO:0000256" key="6">
    <source>
        <dbReference type="ARBA" id="ARBA00022723"/>
    </source>
</evidence>
<dbReference type="Proteomes" id="UP000249891">
    <property type="component" value="Unassembled WGS sequence"/>
</dbReference>
<keyword evidence="9" id="KW-0460">Magnesium</keyword>
<evidence type="ECO:0000256" key="1">
    <source>
        <dbReference type="ARBA" id="ARBA00004496"/>
    </source>
</evidence>
<organism evidence="12 14">
    <name type="scientific">Capnocytophaga ochracea</name>
    <dbReference type="NCBI Taxonomy" id="1018"/>
    <lineage>
        <taxon>Bacteria</taxon>
        <taxon>Pseudomonadati</taxon>
        <taxon>Bacteroidota</taxon>
        <taxon>Flavobacteriia</taxon>
        <taxon>Flavobacteriales</taxon>
        <taxon>Flavobacteriaceae</taxon>
        <taxon>Capnocytophaga</taxon>
    </lineage>
</organism>
<dbReference type="EMBL" id="UAVS01000007">
    <property type="protein sequence ID" value="SQA94804.1"/>
    <property type="molecule type" value="Genomic_DNA"/>
</dbReference>
<evidence type="ECO:0000256" key="8">
    <source>
        <dbReference type="ARBA" id="ARBA00022840"/>
    </source>
</evidence>
<evidence type="ECO:0000256" key="7">
    <source>
        <dbReference type="ARBA" id="ARBA00022741"/>
    </source>
</evidence>
<evidence type="ECO:0000256" key="2">
    <source>
        <dbReference type="ARBA" id="ARBA00007599"/>
    </source>
</evidence>
<dbReference type="GO" id="GO:0005737">
    <property type="term" value="C:cytoplasm"/>
    <property type="evidence" value="ECO:0007669"/>
    <property type="project" value="UniProtKB-SubCell"/>
</dbReference>